<keyword evidence="5" id="KW-0560">Oxidoreductase</keyword>
<evidence type="ECO:0000256" key="4">
    <source>
        <dbReference type="ARBA" id="ARBA00022833"/>
    </source>
</evidence>
<keyword evidence="4" id="KW-0862">Zinc</keyword>
<evidence type="ECO:0000256" key="3">
    <source>
        <dbReference type="ARBA" id="ARBA00022723"/>
    </source>
</evidence>
<dbReference type="Pfam" id="PF08240">
    <property type="entry name" value="ADH_N"/>
    <property type="match status" value="1"/>
</dbReference>
<evidence type="ECO:0000313" key="9">
    <source>
        <dbReference type="Proteomes" id="UP000235023"/>
    </source>
</evidence>
<accession>A0A2J5HXX4</accession>
<organism evidence="8 9">
    <name type="scientific">Aspergillus taichungensis</name>
    <dbReference type="NCBI Taxonomy" id="482145"/>
    <lineage>
        <taxon>Eukaryota</taxon>
        <taxon>Fungi</taxon>
        <taxon>Dikarya</taxon>
        <taxon>Ascomycota</taxon>
        <taxon>Pezizomycotina</taxon>
        <taxon>Eurotiomycetes</taxon>
        <taxon>Eurotiomycetidae</taxon>
        <taxon>Eurotiales</taxon>
        <taxon>Aspergillaceae</taxon>
        <taxon>Aspergillus</taxon>
        <taxon>Aspergillus subgen. Circumdati</taxon>
    </lineage>
</organism>
<dbReference type="CDD" id="cd08278">
    <property type="entry name" value="benzyl_alcohol_DH"/>
    <property type="match status" value="1"/>
</dbReference>
<name>A0A2J5HXX4_9EURO</name>
<feature type="compositionally biased region" description="Basic and acidic residues" evidence="6">
    <location>
        <begin position="404"/>
        <end position="413"/>
    </location>
</feature>
<dbReference type="Proteomes" id="UP000235023">
    <property type="component" value="Unassembled WGS sequence"/>
</dbReference>
<sequence>MSIQTTAIVARSPGPNGPKWALEEVEAVSSLGAGEVLVEMVATGVCHTDLVLSGVPEGMMGIHYPKVMGHEGAGYIRAISPITKSVSIGDPVLLSFQSCGACTQCRRQHPAHCAHFNQLNCTGKEGRFLSQATTAAAGQSAKEGIWGSFFGQSSYAKFSVVHESCLVNVKDVLRNPSDLATFAPMGCSFQTGVGAVRNVAAAGEDDVLLVMGLGGVGMASVMAGKVNNCKTIIALDKQEARLQVARSLGATHTINTVPAEADSVFDFEQAVRAICPDGPSIVIDTTGVPKLVEAGLETACARGKLIMIGATPFGYTLDIKGLEHIFSGKSVIGCVEGDCVPKEAITEMIKWYYEGRFPIDKLTTYIPLKEYQKALAGLAAGEIIKAVLLWEEESPADNSLSKSSETKCAEHSGDLSASRI</sequence>
<protein>
    <submittedName>
        <fullName evidence="8">NAD(P)-binding protein</fullName>
    </submittedName>
</protein>
<gene>
    <name evidence="8" type="ORF">BDW42DRAFT_82333</name>
</gene>
<reference evidence="9" key="1">
    <citation type="submission" date="2017-12" db="EMBL/GenBank/DDBJ databases">
        <authorList>
            <consortium name="DOE Joint Genome Institute"/>
            <person name="Mondo S.J."/>
            <person name="Kjaerbolling I."/>
            <person name="Vesth T.C."/>
            <person name="Frisvad J.C."/>
            <person name="Nybo J.L."/>
            <person name="Theobald S."/>
            <person name="Kuo A."/>
            <person name="Bowyer P."/>
            <person name="Matsuda Y."/>
            <person name="Lyhne E.K."/>
            <person name="Kogle M.E."/>
            <person name="Clum A."/>
            <person name="Lipzen A."/>
            <person name="Salamov A."/>
            <person name="Ngan C.Y."/>
            <person name="Daum C."/>
            <person name="Chiniquy J."/>
            <person name="Barry K."/>
            <person name="LaButti K."/>
            <person name="Haridas S."/>
            <person name="Simmons B.A."/>
            <person name="Magnuson J.K."/>
            <person name="Mortensen U.H."/>
            <person name="Larsen T.O."/>
            <person name="Grigoriev I.V."/>
            <person name="Baker S.E."/>
            <person name="Andersen M.R."/>
            <person name="Nordberg H.P."/>
            <person name="Cantor M.N."/>
            <person name="Hua S.X."/>
        </authorList>
    </citation>
    <scope>NUCLEOTIDE SEQUENCE [LARGE SCALE GENOMIC DNA]</scope>
    <source>
        <strain evidence="9">IBT 19404</strain>
    </source>
</reference>
<dbReference type="PANTHER" id="PTHR43350">
    <property type="entry name" value="NAD-DEPENDENT ALCOHOL DEHYDROGENASE"/>
    <property type="match status" value="1"/>
</dbReference>
<comment type="cofactor">
    <cofactor evidence="1">
        <name>Zn(2+)</name>
        <dbReference type="ChEBI" id="CHEBI:29105"/>
    </cofactor>
</comment>
<evidence type="ECO:0000256" key="2">
    <source>
        <dbReference type="ARBA" id="ARBA00008072"/>
    </source>
</evidence>
<dbReference type="AlphaFoldDB" id="A0A2J5HXX4"/>
<keyword evidence="3" id="KW-0479">Metal-binding</keyword>
<evidence type="ECO:0000313" key="8">
    <source>
        <dbReference type="EMBL" id="PLN82315.1"/>
    </source>
</evidence>
<dbReference type="Pfam" id="PF00107">
    <property type="entry name" value="ADH_zinc_N"/>
    <property type="match status" value="1"/>
</dbReference>
<dbReference type="Gene3D" id="3.90.180.10">
    <property type="entry name" value="Medium-chain alcohol dehydrogenases, catalytic domain"/>
    <property type="match status" value="1"/>
</dbReference>
<keyword evidence="9" id="KW-1185">Reference proteome</keyword>
<evidence type="ECO:0000259" key="7">
    <source>
        <dbReference type="SMART" id="SM00829"/>
    </source>
</evidence>
<dbReference type="GO" id="GO:0016491">
    <property type="term" value="F:oxidoreductase activity"/>
    <property type="evidence" value="ECO:0007669"/>
    <property type="project" value="UniProtKB-KW"/>
</dbReference>
<dbReference type="SUPFAM" id="SSF50129">
    <property type="entry name" value="GroES-like"/>
    <property type="match status" value="1"/>
</dbReference>
<dbReference type="OrthoDB" id="1560166at2759"/>
<dbReference type="Gene3D" id="3.40.50.720">
    <property type="entry name" value="NAD(P)-binding Rossmann-like Domain"/>
    <property type="match status" value="1"/>
</dbReference>
<feature type="region of interest" description="Disordered" evidence="6">
    <location>
        <begin position="397"/>
        <end position="420"/>
    </location>
</feature>
<dbReference type="EMBL" id="KZ559528">
    <property type="protein sequence ID" value="PLN82315.1"/>
    <property type="molecule type" value="Genomic_DNA"/>
</dbReference>
<dbReference type="InterPro" id="IPR011032">
    <property type="entry name" value="GroES-like_sf"/>
</dbReference>
<dbReference type="InterPro" id="IPR013149">
    <property type="entry name" value="ADH-like_C"/>
</dbReference>
<dbReference type="InterPro" id="IPR036291">
    <property type="entry name" value="NAD(P)-bd_dom_sf"/>
</dbReference>
<dbReference type="InterPro" id="IPR013154">
    <property type="entry name" value="ADH-like_N"/>
</dbReference>
<proteinExistence type="inferred from homology"/>
<dbReference type="InterPro" id="IPR020843">
    <property type="entry name" value="ER"/>
</dbReference>
<dbReference type="GO" id="GO:0046872">
    <property type="term" value="F:metal ion binding"/>
    <property type="evidence" value="ECO:0007669"/>
    <property type="project" value="UniProtKB-KW"/>
</dbReference>
<dbReference type="SUPFAM" id="SSF51735">
    <property type="entry name" value="NAD(P)-binding Rossmann-fold domains"/>
    <property type="match status" value="1"/>
</dbReference>
<feature type="domain" description="Enoyl reductase (ER)" evidence="7">
    <location>
        <begin position="14"/>
        <end position="388"/>
    </location>
</feature>
<evidence type="ECO:0000256" key="6">
    <source>
        <dbReference type="SAM" id="MobiDB-lite"/>
    </source>
</evidence>
<dbReference type="PANTHER" id="PTHR43350:SF2">
    <property type="entry name" value="GROES-LIKE ZINC-BINDING ALCOHOL DEHYDROGENASE FAMILY PROTEIN"/>
    <property type="match status" value="1"/>
</dbReference>
<evidence type="ECO:0000256" key="5">
    <source>
        <dbReference type="ARBA" id="ARBA00023002"/>
    </source>
</evidence>
<comment type="similarity">
    <text evidence="2">Belongs to the zinc-containing alcohol dehydrogenase family.</text>
</comment>
<dbReference type="SMART" id="SM00829">
    <property type="entry name" value="PKS_ER"/>
    <property type="match status" value="1"/>
</dbReference>
<evidence type="ECO:0000256" key="1">
    <source>
        <dbReference type="ARBA" id="ARBA00001947"/>
    </source>
</evidence>